<gene>
    <name evidence="3" type="ordered locus">CA2559_01025</name>
</gene>
<feature type="domain" description="Ig-like" evidence="2">
    <location>
        <begin position="1160"/>
        <end position="1233"/>
    </location>
</feature>
<evidence type="ECO:0000313" key="3">
    <source>
        <dbReference type="EMBL" id="EAP87294.1"/>
    </source>
</evidence>
<dbReference type="Pfam" id="PF13585">
    <property type="entry name" value="CHU_C"/>
    <property type="match status" value="1"/>
</dbReference>
<feature type="domain" description="DUF11" evidence="1">
    <location>
        <begin position="1793"/>
        <end position="1907"/>
    </location>
</feature>
<dbReference type="InterPro" id="IPR047589">
    <property type="entry name" value="DUF11_rpt"/>
</dbReference>
<proteinExistence type="predicted"/>
<evidence type="ECO:0000313" key="4">
    <source>
        <dbReference type="Proteomes" id="UP000002297"/>
    </source>
</evidence>
<dbReference type="Pfam" id="PF01345">
    <property type="entry name" value="DUF11"/>
    <property type="match status" value="1"/>
</dbReference>
<evidence type="ECO:0000259" key="2">
    <source>
        <dbReference type="Pfam" id="PF19081"/>
    </source>
</evidence>
<dbReference type="STRING" id="216432.CA2559_01025"/>
<feature type="domain" description="Ig-like" evidence="2">
    <location>
        <begin position="849"/>
        <end position="921"/>
    </location>
</feature>
<protein>
    <recommendedName>
        <fullName evidence="5">DUF11 domain-containing protein</fullName>
    </recommendedName>
</protein>
<name>A3U4X7_CROAH</name>
<dbReference type="eggNOG" id="COG1361">
    <property type="taxonomic scope" value="Bacteria"/>
</dbReference>
<dbReference type="InterPro" id="IPR044023">
    <property type="entry name" value="Ig_7"/>
</dbReference>
<organism evidence="3 4">
    <name type="scientific">Croceibacter atlanticus (strain ATCC BAA-628 / JCM 21780 / CIP 108009 / IAM 15332 / KCTC 12090 / HTCC2559)</name>
    <dbReference type="NCBI Taxonomy" id="216432"/>
    <lineage>
        <taxon>Bacteria</taxon>
        <taxon>Pseudomonadati</taxon>
        <taxon>Bacteroidota</taxon>
        <taxon>Flavobacteriia</taxon>
        <taxon>Flavobacteriales</taxon>
        <taxon>Flavobacteriaceae</taxon>
        <taxon>Croceibacter</taxon>
    </lineage>
</organism>
<keyword evidence="4" id="KW-1185">Reference proteome</keyword>
<dbReference type="KEGG" id="cat:CA2559_01025"/>
<feature type="domain" description="Ig-like" evidence="2">
    <location>
        <begin position="1395"/>
        <end position="1467"/>
    </location>
</feature>
<evidence type="ECO:0008006" key="5">
    <source>
        <dbReference type="Google" id="ProtNLM"/>
    </source>
</evidence>
<dbReference type="HOGENOM" id="CLU_238103_0_0_10"/>
<dbReference type="Proteomes" id="UP000002297">
    <property type="component" value="Chromosome"/>
</dbReference>
<dbReference type="NCBIfam" id="TIGR04131">
    <property type="entry name" value="Bac_Flav_CTERM"/>
    <property type="match status" value="1"/>
</dbReference>
<accession>A3U4X7</accession>
<dbReference type="InterPro" id="IPR026341">
    <property type="entry name" value="T9SS_type_B"/>
</dbReference>
<evidence type="ECO:0000259" key="1">
    <source>
        <dbReference type="Pfam" id="PF01345"/>
    </source>
</evidence>
<sequence length="2005" mass="214785">MFQNLNAQTQVYADAVVSQNNVLNSNYAIAENGSFATLNSSGGLLAGGGAYTGEIELEFSSTIPANTTTFVRIDFDNDLLNVLLGGALGDLLADTVGTIALGDHFFNVEARDNATTVLSASSATGATDRFRVVVDRNGYFYIAITPDADYNRVYIEDATSTLLLGQENSMNVHHAFFYNELGNNVTPLYSDFDESGLGLDVADLADSGVVNPQFAIDNNNSSFSEISLGTVSLGAGIQQNIYFAREYSNTDEFSITLKSEPALVAVGIQNNVVITALNDGAEVFSTTLGDVLNIDLLGLFENGEIVTVPFAPNINFDAVSISLSSLQPVGATQSINIYGISIAGELLPGEVDNRVFADTVSNENNATNSGSAVGDNGNFAVLESFGGIAVGIGSYTGDIELQYPEVVPANTTSYIRIDFDDDVLNSLLGGSLGDLLADIVGTIALGDHFFNVEARNNTTTVLSESSSDLSTDRFRVVVDEFGFFYIAITPDSDYDRVYIEDVTNALLLGETNTMNVHHAFYYSSTTPCATNNLLTDFDDSGIGLDLLELQNSGVTNPQFAIDENDSNFSQLSLGVVSVGAGIQQNIYFSKDYSPQSEISVRLKTDPSLLTVGLVNNVVISALDDGTEVFSTTLSSGLDVDLLGLLSDGEIVDVTFAPNLTFDTVTVSLTSLEVVTVAQSLDLYGVSIIDTSIPDADAEQTFCLLDDPTVADLEVNSGQNIIWYDAPVGGTAYSTTDPLIDGEVYYASQTIDGCESTLRADVTVTVNDTATPTTTESNQEFCIQDNPTVADLQVNETGVTWYDMATGGTAFNPTDALIDGQSYFGALTVDGCDSTTRLEVIVTIANTPPPTTTEPNQEFCIQDNPTIADIQVNETGVIWYDMATGGTAYDSTDALTNGQTYYASQTLNNCESASRLAVVVTIFETPTPTTDNTEQEFCSQDVPTIADLMVNEADVTWYDMATGGTAYDPTDELVNGQSYFASILADNCESATRLEVVATINTTPPPTTDDIAQEFCIQDNPTVSDIDVNEPGIVWYDMETGGTALPVDEPLVDGVTYYASQTINNCDSTSRLAVQVEVIETPTPTTDSTDQEFCIQDNATIADLHVNESNVTWFDMATGGTAYDPTDGLVDGQSYYASIVADNCESASRLEVSVSIFETQTPTTNEAIQEFCSQDNPTIADLQVNEPNITWYDMATGGTAYNATDALVDGQTYFASQLSNNCESATRLEVTATIYSTPPPTTTDSTQDFCTQDSPTVGDIQVNEPNVTWYDMATGGNAFSNTASLINGQTYYGSIIENDCESVTRLAVTVTINDTQAPTTVDSTQDFCIQDNPTIADLQVIGTAVIWYDMPTGGTVFNSTDTLDDNTIYYATQTQNGCESEDRLAVSVSIFNTPPPTTTNSTQEFCISNNPTVADLQVNESNVIWYDAPTNGTAFSNTASLINGQVYYGSQTLNGCESVSRLAVTVIIRNTAPPTTLNNMQEFCIQDNPTIADLQVNESDVIWYDMSSGGTILSPSEPLISGQTYYGAQNINGCESNTRLAIGVTIFNTPPPTTANDTQTFCAANNPTVGDIQVNELNITWYNSAAGTTPLNDSDALVDGQIYYASQTLNGCESVTRLAVTTNITNTPPPTTVNANQEFCEVNNPTIADIEINETNITWYDMPTGGTAYNLTDALTDGFTYYASQTVDGCESSTRLEVNVSIFSSDSATITSSASGDVCLNTVITYTTEPGNTNYMWDFTGGMVVAGGGIDDNTIEILWDTQDNTTVSVSYDAANACSSGGPVTINEIVSVCGDLAITKTVDETSPTIGSEVTFVINVTHSGPNDFFDITIDEVLPSGYELISSNATVGTYTSAIGEWFIPTLMTNQTASLTITAEVLGDGDYLNIATIESSTPEDTNPSNNSAEASVDPLCLFVYSQFSPNGDGMNENFTISCIERFPNNEIQIFNRYGSLVYKKVGYRNDWDGTANVSSVSSNGELLPAGTYYYVIKMNDQEDNRMSGWVYLIK</sequence>
<feature type="domain" description="Ig-like" evidence="2">
    <location>
        <begin position="1239"/>
        <end position="1312"/>
    </location>
</feature>
<dbReference type="NCBIfam" id="TIGR01451">
    <property type="entry name" value="B_ant_repeat"/>
    <property type="match status" value="1"/>
</dbReference>
<feature type="domain" description="Ig-like" evidence="2">
    <location>
        <begin position="1316"/>
        <end position="1389"/>
    </location>
</feature>
<dbReference type="EMBL" id="CP002046">
    <property type="protein sequence ID" value="EAP87294.1"/>
    <property type="molecule type" value="Genomic_DNA"/>
</dbReference>
<feature type="domain" description="Ig-like" evidence="2">
    <location>
        <begin position="1628"/>
        <end position="1701"/>
    </location>
</feature>
<dbReference type="InterPro" id="IPR001434">
    <property type="entry name" value="OmcB-like_DUF11"/>
</dbReference>
<reference evidence="3 4" key="1">
    <citation type="journal article" date="2010" name="J. Bacteriol.">
        <title>The complete genome sequence of Croceibacter atlanticus HTCC2559T.</title>
        <authorList>
            <person name="Oh H.M."/>
            <person name="Kang I."/>
            <person name="Ferriera S."/>
            <person name="Giovannoni S.J."/>
            <person name="Cho J.C."/>
        </authorList>
    </citation>
    <scope>NUCLEOTIDE SEQUENCE [LARGE SCALE GENOMIC DNA]</scope>
    <source>
        <strain evidence="4">ATCC BAA-628 / HTCC2559 / KCTC 12090</strain>
    </source>
</reference>
<feature type="domain" description="Ig-like" evidence="2">
    <location>
        <begin position="696"/>
        <end position="766"/>
    </location>
</feature>
<dbReference type="Pfam" id="PF19081">
    <property type="entry name" value="Ig_7"/>
    <property type="match status" value="7"/>
</dbReference>